<comment type="caution">
    <text evidence="3">The sequence shown here is derived from an EMBL/GenBank/DDBJ whole genome shotgun (WGS) entry which is preliminary data.</text>
</comment>
<protein>
    <submittedName>
        <fullName evidence="3">Uncharacterized protein</fullName>
    </submittedName>
</protein>
<sequence>MKFNALVVAAMVIASVNAVRYEGLPSGYDELPSGAEYSGGRSTTVVTEGSSGNGQNPPQESEAARKAQICADFKRRLGDLWDRSVDLEAGFHDQLPEYHNLMKGIGENGRMIKKSQLGPKQVAGYLALNGRNRTILTIFDHEYAGVVGDYGMAWGGFSQNECPTESFSLLSPEEMVDYGHFLQLPDADGVIASSEY</sequence>
<evidence type="ECO:0000256" key="2">
    <source>
        <dbReference type="SAM" id="SignalP"/>
    </source>
</evidence>
<evidence type="ECO:0000313" key="3">
    <source>
        <dbReference type="EMBL" id="KAH6598636.1"/>
    </source>
</evidence>
<feature type="signal peptide" evidence="2">
    <location>
        <begin position="1"/>
        <end position="18"/>
    </location>
</feature>
<name>A0ABQ8FI52_9FUNG</name>
<feature type="chain" id="PRO_5046851491" evidence="2">
    <location>
        <begin position="19"/>
        <end position="196"/>
    </location>
</feature>
<feature type="region of interest" description="Disordered" evidence="1">
    <location>
        <begin position="33"/>
        <end position="64"/>
    </location>
</feature>
<feature type="compositionally biased region" description="Polar residues" evidence="1">
    <location>
        <begin position="40"/>
        <end position="59"/>
    </location>
</feature>
<dbReference type="EMBL" id="JAFCIX010000102">
    <property type="protein sequence ID" value="KAH6598636.1"/>
    <property type="molecule type" value="Genomic_DNA"/>
</dbReference>
<dbReference type="Proteomes" id="UP001648503">
    <property type="component" value="Unassembled WGS sequence"/>
</dbReference>
<organism evidence="3 4">
    <name type="scientific">Batrachochytrium salamandrivorans</name>
    <dbReference type="NCBI Taxonomy" id="1357716"/>
    <lineage>
        <taxon>Eukaryota</taxon>
        <taxon>Fungi</taxon>
        <taxon>Fungi incertae sedis</taxon>
        <taxon>Chytridiomycota</taxon>
        <taxon>Chytridiomycota incertae sedis</taxon>
        <taxon>Chytridiomycetes</taxon>
        <taxon>Rhizophydiales</taxon>
        <taxon>Rhizophydiales incertae sedis</taxon>
        <taxon>Batrachochytrium</taxon>
    </lineage>
</organism>
<gene>
    <name evidence="3" type="ORF">BASA50_003672</name>
</gene>
<keyword evidence="2" id="KW-0732">Signal</keyword>
<reference evidence="3 4" key="1">
    <citation type="submission" date="2021-02" db="EMBL/GenBank/DDBJ databases">
        <title>Variation within the Batrachochytrium salamandrivorans European outbreak.</title>
        <authorList>
            <person name="Kelly M."/>
            <person name="Pasmans F."/>
            <person name="Shea T.P."/>
            <person name="Munoz J.F."/>
            <person name="Carranza S."/>
            <person name="Cuomo C.A."/>
            <person name="Martel A."/>
        </authorList>
    </citation>
    <scope>NUCLEOTIDE SEQUENCE [LARGE SCALE GENOMIC DNA]</scope>
    <source>
        <strain evidence="3 4">AMFP18/2</strain>
    </source>
</reference>
<proteinExistence type="predicted"/>
<accession>A0ABQ8FI52</accession>
<evidence type="ECO:0000256" key="1">
    <source>
        <dbReference type="SAM" id="MobiDB-lite"/>
    </source>
</evidence>
<keyword evidence="4" id="KW-1185">Reference proteome</keyword>
<evidence type="ECO:0000313" key="4">
    <source>
        <dbReference type="Proteomes" id="UP001648503"/>
    </source>
</evidence>